<sequence length="306" mass="33324">MNALTAPALAARIHPLLPQRDLLGECPLWDVATQSLYWIDGRAQWVHRYWPADDRQQQWALHAHIGSIALCRSGRLLLALEDDFHFLDPDSGQITPMGVQVQHSAERMRLNDGRCDRGGRFVVGSMSMTPQSPTGKLYQLSGDGRLRELDQGFQVANATCFSPNGRWLYFADSPARQIWRYAYDPATGACGAREAFIDTAALGLAPDGATVDAQGYLWVAMVLNGQLARFTPSGELAATVDFPADAFITCPAFGGPALQTIYLTSISNSGNLLRSSHPDAGAVFVIDGLALTGLEEARFDDSQSPR</sequence>
<evidence type="ECO:0000256" key="1">
    <source>
        <dbReference type="ARBA" id="ARBA00008853"/>
    </source>
</evidence>
<name>A0A7G5EH19_9BURK</name>
<dbReference type="Pfam" id="PF08450">
    <property type="entry name" value="SGL"/>
    <property type="match status" value="1"/>
</dbReference>
<dbReference type="GO" id="GO:0004341">
    <property type="term" value="F:gluconolactonase activity"/>
    <property type="evidence" value="ECO:0007669"/>
    <property type="project" value="TreeGrafter"/>
</dbReference>
<evidence type="ECO:0000313" key="6">
    <source>
        <dbReference type="Proteomes" id="UP000515240"/>
    </source>
</evidence>
<organism evidence="5 6">
    <name type="scientific">Comamonas piscis</name>
    <dbReference type="NCBI Taxonomy" id="1562974"/>
    <lineage>
        <taxon>Bacteria</taxon>
        <taxon>Pseudomonadati</taxon>
        <taxon>Pseudomonadota</taxon>
        <taxon>Betaproteobacteria</taxon>
        <taxon>Burkholderiales</taxon>
        <taxon>Comamonadaceae</taxon>
        <taxon>Comamonas</taxon>
    </lineage>
</organism>
<comment type="cofactor">
    <cofactor evidence="3">
        <name>Zn(2+)</name>
        <dbReference type="ChEBI" id="CHEBI:29105"/>
    </cofactor>
    <text evidence="3">Binds 1 divalent metal cation per subunit.</text>
</comment>
<keyword evidence="3" id="KW-0479">Metal-binding</keyword>
<dbReference type="PANTHER" id="PTHR10907">
    <property type="entry name" value="REGUCALCIN"/>
    <property type="match status" value="1"/>
</dbReference>
<dbReference type="Proteomes" id="UP000515240">
    <property type="component" value="Chromosome"/>
</dbReference>
<comment type="similarity">
    <text evidence="1">Belongs to the SMP-30/CGR1 family.</text>
</comment>
<feature type="binding site" evidence="3">
    <location>
        <position position="109"/>
    </location>
    <ligand>
        <name>substrate</name>
    </ligand>
</feature>
<dbReference type="PANTHER" id="PTHR10907:SF47">
    <property type="entry name" value="REGUCALCIN"/>
    <property type="match status" value="1"/>
</dbReference>
<dbReference type="GO" id="GO:0005509">
    <property type="term" value="F:calcium ion binding"/>
    <property type="evidence" value="ECO:0007669"/>
    <property type="project" value="TreeGrafter"/>
</dbReference>
<feature type="active site" description="Proton donor/acceptor" evidence="2">
    <location>
        <position position="207"/>
    </location>
</feature>
<dbReference type="InterPro" id="IPR011042">
    <property type="entry name" value="6-blade_b-propeller_TolB-like"/>
</dbReference>
<proteinExistence type="inferred from homology"/>
<dbReference type="AlphaFoldDB" id="A0A7G5EH19"/>
<keyword evidence="6" id="KW-1185">Reference proteome</keyword>
<dbReference type="SUPFAM" id="SSF63829">
    <property type="entry name" value="Calcium-dependent phosphotriesterase"/>
    <property type="match status" value="1"/>
</dbReference>
<reference evidence="5 6" key="1">
    <citation type="journal article" date="2020" name="G3 (Bethesda)">
        <title>CeMbio - The Caenorhabditis elegans Microbiome Resource.</title>
        <authorList>
            <person name="Dirksen P."/>
            <person name="Assie A."/>
            <person name="Zimmermann J."/>
            <person name="Zhang F."/>
            <person name="Tietje A.M."/>
            <person name="Marsh S.A."/>
            <person name="Felix M.A."/>
            <person name="Shapira M."/>
            <person name="Kaleta C."/>
            <person name="Schulenburg H."/>
            <person name="Samuel B."/>
        </authorList>
    </citation>
    <scope>NUCLEOTIDE SEQUENCE [LARGE SCALE GENOMIC DNA]</scope>
    <source>
        <strain evidence="5 6">BIGb0172</strain>
    </source>
</reference>
<gene>
    <name evidence="5" type="ORF">HS961_10900</name>
</gene>
<dbReference type="InterPro" id="IPR013658">
    <property type="entry name" value="SGL"/>
</dbReference>
<evidence type="ECO:0000256" key="3">
    <source>
        <dbReference type="PIRSR" id="PIRSR605511-2"/>
    </source>
</evidence>
<feature type="binding site" evidence="3">
    <location>
        <position position="157"/>
    </location>
    <ligand>
        <name>a divalent metal cation</name>
        <dbReference type="ChEBI" id="CHEBI:60240"/>
    </ligand>
</feature>
<keyword evidence="3" id="KW-0862">Zinc</keyword>
<dbReference type="PRINTS" id="PR01790">
    <property type="entry name" value="SMP30FAMILY"/>
</dbReference>
<dbReference type="EMBL" id="CP058554">
    <property type="protein sequence ID" value="QMV73294.1"/>
    <property type="molecule type" value="Genomic_DNA"/>
</dbReference>
<dbReference type="Gene3D" id="2.120.10.30">
    <property type="entry name" value="TolB, C-terminal domain"/>
    <property type="match status" value="1"/>
</dbReference>
<dbReference type="InterPro" id="IPR005511">
    <property type="entry name" value="SMP-30"/>
</dbReference>
<feature type="binding site" evidence="3">
    <location>
        <position position="111"/>
    </location>
    <ligand>
        <name>substrate</name>
    </ligand>
</feature>
<protein>
    <submittedName>
        <fullName evidence="5">SMP-30/gluconolactonase/LRE family protein</fullName>
    </submittedName>
</protein>
<feature type="binding site" evidence="3">
    <location>
        <position position="207"/>
    </location>
    <ligand>
        <name>a divalent metal cation</name>
        <dbReference type="ChEBI" id="CHEBI:60240"/>
    </ligand>
</feature>
<accession>A0A7G5EH19</accession>
<feature type="binding site" evidence="3">
    <location>
        <position position="25"/>
    </location>
    <ligand>
        <name>a divalent metal cation</name>
        <dbReference type="ChEBI" id="CHEBI:60240"/>
    </ligand>
</feature>
<dbReference type="RefSeq" id="WP_182327831.1">
    <property type="nucleotide sequence ID" value="NZ_CP058554.1"/>
</dbReference>
<feature type="domain" description="SMP-30/Gluconolactonase/LRE-like region" evidence="4">
    <location>
        <begin position="23"/>
        <end position="266"/>
    </location>
</feature>
<dbReference type="KEGG" id="cpis:HS961_10900"/>
<evidence type="ECO:0000259" key="4">
    <source>
        <dbReference type="Pfam" id="PF08450"/>
    </source>
</evidence>
<evidence type="ECO:0000256" key="2">
    <source>
        <dbReference type="PIRSR" id="PIRSR605511-1"/>
    </source>
</evidence>
<dbReference type="GO" id="GO:0019853">
    <property type="term" value="P:L-ascorbic acid biosynthetic process"/>
    <property type="evidence" value="ECO:0007669"/>
    <property type="project" value="TreeGrafter"/>
</dbReference>
<evidence type="ECO:0000313" key="5">
    <source>
        <dbReference type="EMBL" id="QMV73294.1"/>
    </source>
</evidence>